<evidence type="ECO:0000313" key="6">
    <source>
        <dbReference type="Proteomes" id="UP001500221"/>
    </source>
</evidence>
<evidence type="ECO:0000256" key="2">
    <source>
        <dbReference type="ARBA" id="ARBA00023315"/>
    </source>
</evidence>
<accession>A0ABP9PGH7</accession>
<feature type="domain" description="N-acetyltransferase" evidence="4">
    <location>
        <begin position="1"/>
        <end position="181"/>
    </location>
</feature>
<dbReference type="PANTHER" id="PTHR43792:SF8">
    <property type="entry name" value="[RIBOSOMAL PROTEIN US5]-ALANINE N-ACETYLTRANSFERASE"/>
    <property type="match status" value="1"/>
</dbReference>
<dbReference type="InterPro" id="IPR000182">
    <property type="entry name" value="GNAT_dom"/>
</dbReference>
<comment type="caution">
    <text evidence="5">The sequence shown here is derived from an EMBL/GenBank/DDBJ whole genome shotgun (WGS) entry which is preliminary data.</text>
</comment>
<dbReference type="InterPro" id="IPR051531">
    <property type="entry name" value="N-acetyltransferase"/>
</dbReference>
<dbReference type="RefSeq" id="WP_345456321.1">
    <property type="nucleotide sequence ID" value="NZ_BAABKG010000002.1"/>
</dbReference>
<reference evidence="6" key="1">
    <citation type="journal article" date="2019" name="Int. J. Syst. Evol. Microbiol.">
        <title>The Global Catalogue of Microorganisms (GCM) 10K type strain sequencing project: providing services to taxonomists for standard genome sequencing and annotation.</title>
        <authorList>
            <consortium name="The Broad Institute Genomics Platform"/>
            <consortium name="The Broad Institute Genome Sequencing Center for Infectious Disease"/>
            <person name="Wu L."/>
            <person name="Ma J."/>
        </authorList>
    </citation>
    <scope>NUCLEOTIDE SEQUENCE [LARGE SCALE GENOMIC DNA]</scope>
    <source>
        <strain evidence="6">JCM 18459</strain>
    </source>
</reference>
<name>A0ABP9PGH7_9ACTN</name>
<comment type="similarity">
    <text evidence="3">Belongs to the acetyltransferase family. RimJ subfamily.</text>
</comment>
<organism evidence="5 6">
    <name type="scientific">Nocardioides marinquilinus</name>
    <dbReference type="NCBI Taxonomy" id="1210400"/>
    <lineage>
        <taxon>Bacteria</taxon>
        <taxon>Bacillati</taxon>
        <taxon>Actinomycetota</taxon>
        <taxon>Actinomycetes</taxon>
        <taxon>Propionibacteriales</taxon>
        <taxon>Nocardioidaceae</taxon>
        <taxon>Nocardioides</taxon>
    </lineage>
</organism>
<dbReference type="EMBL" id="BAABKG010000002">
    <property type="protein sequence ID" value="GAA5145384.1"/>
    <property type="molecule type" value="Genomic_DNA"/>
</dbReference>
<keyword evidence="2" id="KW-0012">Acyltransferase</keyword>
<dbReference type="Proteomes" id="UP001500221">
    <property type="component" value="Unassembled WGS sequence"/>
</dbReference>
<dbReference type="SUPFAM" id="SSF55729">
    <property type="entry name" value="Acyl-CoA N-acyltransferases (Nat)"/>
    <property type="match status" value="1"/>
</dbReference>
<gene>
    <name evidence="5" type="ORF">GCM10023340_14620</name>
</gene>
<evidence type="ECO:0000256" key="3">
    <source>
        <dbReference type="ARBA" id="ARBA00038502"/>
    </source>
</evidence>
<dbReference type="PROSITE" id="PS51186">
    <property type="entry name" value="GNAT"/>
    <property type="match status" value="1"/>
</dbReference>
<keyword evidence="1" id="KW-0808">Transferase</keyword>
<evidence type="ECO:0000259" key="4">
    <source>
        <dbReference type="PROSITE" id="PS51186"/>
    </source>
</evidence>
<sequence length="187" mass="21040">MTIRPLRRSDARAWRSARQQNAAWLIPWDATAPPGTSARPVSFTTLVRRLRRSARRGTTMPFAVEVEGRFAGQVTVNNIVRGSALFASVGYWIDRRFAGRGVMPRAVAMTIDHCLTTAGLHRVEIAIRPENSNSLRVVEKLEIAEVGFAPRYLHIDGAWRDHRIFAVTSEEAPYGLLRRLDVAEPHE</sequence>
<keyword evidence="6" id="KW-1185">Reference proteome</keyword>
<evidence type="ECO:0000256" key="1">
    <source>
        <dbReference type="ARBA" id="ARBA00022679"/>
    </source>
</evidence>
<dbReference type="Gene3D" id="3.40.630.30">
    <property type="match status" value="1"/>
</dbReference>
<dbReference type="InterPro" id="IPR016181">
    <property type="entry name" value="Acyl_CoA_acyltransferase"/>
</dbReference>
<proteinExistence type="inferred from homology"/>
<dbReference type="PANTHER" id="PTHR43792">
    <property type="entry name" value="GNAT FAMILY, PUTATIVE (AFU_ORTHOLOGUE AFUA_3G00765)-RELATED-RELATED"/>
    <property type="match status" value="1"/>
</dbReference>
<protein>
    <submittedName>
        <fullName evidence="5">GNAT family protein</fullName>
    </submittedName>
</protein>
<dbReference type="Pfam" id="PF13302">
    <property type="entry name" value="Acetyltransf_3"/>
    <property type="match status" value="1"/>
</dbReference>
<evidence type="ECO:0000313" key="5">
    <source>
        <dbReference type="EMBL" id="GAA5145384.1"/>
    </source>
</evidence>